<dbReference type="InterPro" id="IPR028994">
    <property type="entry name" value="Integrin_alpha_N"/>
</dbReference>
<dbReference type="AlphaFoldDB" id="A0A2U0HWW2"/>
<keyword evidence="3" id="KW-0325">Glycoprotein</keyword>
<organism evidence="6 7">
    <name type="scientific">Marixanthomonas spongiae</name>
    <dbReference type="NCBI Taxonomy" id="2174845"/>
    <lineage>
        <taxon>Bacteria</taxon>
        <taxon>Pseudomonadati</taxon>
        <taxon>Bacteroidota</taxon>
        <taxon>Flavobacteriia</taxon>
        <taxon>Flavobacteriales</taxon>
        <taxon>Flavobacteriaceae</taxon>
        <taxon>Marixanthomonas</taxon>
    </lineage>
</organism>
<dbReference type="GO" id="GO:0098609">
    <property type="term" value="P:cell-cell adhesion"/>
    <property type="evidence" value="ECO:0007669"/>
    <property type="project" value="TreeGrafter"/>
</dbReference>
<dbReference type="OrthoDB" id="1652165at2"/>
<dbReference type="GO" id="GO:0008305">
    <property type="term" value="C:integrin complex"/>
    <property type="evidence" value="ECO:0007669"/>
    <property type="project" value="InterPro"/>
</dbReference>
<dbReference type="GO" id="GO:0009897">
    <property type="term" value="C:external side of plasma membrane"/>
    <property type="evidence" value="ECO:0007669"/>
    <property type="project" value="TreeGrafter"/>
</dbReference>
<dbReference type="InterPro" id="IPR013519">
    <property type="entry name" value="Int_alpha_beta-p"/>
</dbReference>
<evidence type="ECO:0000313" key="6">
    <source>
        <dbReference type="EMBL" id="PVW13316.1"/>
    </source>
</evidence>
<reference evidence="6 7" key="1">
    <citation type="submission" date="2018-04" db="EMBL/GenBank/DDBJ databases">
        <title>Marixanthomonas spongiae HN-E44 sp. nov., isolated from a marine sponge.</title>
        <authorList>
            <person name="Luo L."/>
            <person name="Zhuang L."/>
        </authorList>
    </citation>
    <scope>NUCLEOTIDE SEQUENCE [LARGE SCALE GENOMIC DNA]</scope>
    <source>
        <strain evidence="6 7">HN-E44</strain>
    </source>
</reference>
<dbReference type="GO" id="GO:0007229">
    <property type="term" value="P:integrin-mediated signaling pathway"/>
    <property type="evidence" value="ECO:0007669"/>
    <property type="project" value="TreeGrafter"/>
</dbReference>
<dbReference type="NCBIfam" id="TIGR04183">
    <property type="entry name" value="Por_Secre_tail"/>
    <property type="match status" value="1"/>
</dbReference>
<dbReference type="Pfam" id="PF01839">
    <property type="entry name" value="FG-GAP"/>
    <property type="match status" value="1"/>
</dbReference>
<dbReference type="InterPro" id="IPR000413">
    <property type="entry name" value="Integrin_alpha"/>
</dbReference>
<dbReference type="Gene3D" id="2.130.10.130">
    <property type="entry name" value="Integrin alpha, N-terminal"/>
    <property type="match status" value="3"/>
</dbReference>
<evidence type="ECO:0000256" key="3">
    <source>
        <dbReference type="ARBA" id="ARBA00023180"/>
    </source>
</evidence>
<sequence>MKKTLLLLITLCCGFCYGQNYNVSIYQQIADNKGGFNAAIDNADWFGYSVESIGDLNGDGIEDVVVGSLKDDDGGFNRGALYVLFLNRDGEVDSYQKISDTEGGFQGVLDDWDIFGSSISYLGDINNDGFTEIGVGAEYDGDGGYWHGAVWILSLDSNGIVQSYSKISDTEGGFLAPLGDEDVFGTDIASLGDLNGDGFGDIVVSARRDPDGGSDRGAVYILFLNNDLSVNNYQKISQTQGNFQGYLDPGDYFGGAVANIGDIDLDGVVDIAVGAYRDDDGGIDQGAVYVLFLNSDGSVKDYQKISDVYGGLETTFNNGMFFGTSIDLAYDINDNGLTEIIVGAKGYWNEENSEIGAFYILELNNNGTVNNSVRYTKGEQFFDGDVVPESSFGFSVSYNRGLSTNDAIVIGAHTTGDINGFENGSLWILQLGKILSIDDIDGNNEQILVYPNPTNNSFSLHEIDDILMIQIFDSQGKEIISFKDIKSNNFDVSFLPVGVYVILIKSNNEDISSYKLIKN</sequence>
<dbReference type="PRINTS" id="PR01185">
    <property type="entry name" value="INTEGRINA"/>
</dbReference>
<dbReference type="Pfam" id="PF18962">
    <property type="entry name" value="Por_Secre_tail"/>
    <property type="match status" value="1"/>
</dbReference>
<dbReference type="InterPro" id="IPR026444">
    <property type="entry name" value="Secre_tail"/>
</dbReference>
<keyword evidence="2" id="KW-0677">Repeat</keyword>
<keyword evidence="7" id="KW-1185">Reference proteome</keyword>
<dbReference type="PROSITE" id="PS51470">
    <property type="entry name" value="FG_GAP"/>
    <property type="match status" value="4"/>
</dbReference>
<evidence type="ECO:0000259" key="5">
    <source>
        <dbReference type="Pfam" id="PF18962"/>
    </source>
</evidence>
<dbReference type="RefSeq" id="WP_116695239.1">
    <property type="nucleotide sequence ID" value="NZ_QEHR01000009.1"/>
</dbReference>
<dbReference type="InterPro" id="IPR013517">
    <property type="entry name" value="FG-GAP"/>
</dbReference>
<name>A0A2U0HWW2_9FLAO</name>
<evidence type="ECO:0000256" key="4">
    <source>
        <dbReference type="SAM" id="SignalP"/>
    </source>
</evidence>
<evidence type="ECO:0000256" key="2">
    <source>
        <dbReference type="ARBA" id="ARBA00022737"/>
    </source>
</evidence>
<evidence type="ECO:0000313" key="7">
    <source>
        <dbReference type="Proteomes" id="UP000245962"/>
    </source>
</evidence>
<dbReference type="SUPFAM" id="SSF69318">
    <property type="entry name" value="Integrin alpha N-terminal domain"/>
    <property type="match status" value="2"/>
</dbReference>
<feature type="domain" description="Secretion system C-terminal sorting" evidence="5">
    <location>
        <begin position="449"/>
        <end position="517"/>
    </location>
</feature>
<protein>
    <recommendedName>
        <fullName evidence="5">Secretion system C-terminal sorting domain-containing protein</fullName>
    </recommendedName>
</protein>
<dbReference type="Proteomes" id="UP000245962">
    <property type="component" value="Unassembled WGS sequence"/>
</dbReference>
<dbReference type="PANTHER" id="PTHR23220:SF122">
    <property type="entry name" value="INTEGRIN ALPHA-PS1"/>
    <property type="match status" value="1"/>
</dbReference>
<dbReference type="GO" id="GO:0033627">
    <property type="term" value="P:cell adhesion mediated by integrin"/>
    <property type="evidence" value="ECO:0007669"/>
    <property type="project" value="TreeGrafter"/>
</dbReference>
<dbReference type="GO" id="GO:0007160">
    <property type="term" value="P:cell-matrix adhesion"/>
    <property type="evidence" value="ECO:0007669"/>
    <property type="project" value="TreeGrafter"/>
</dbReference>
<feature type="signal peptide" evidence="4">
    <location>
        <begin position="1"/>
        <end position="18"/>
    </location>
</feature>
<gene>
    <name evidence="6" type="ORF">DDV96_13185</name>
</gene>
<evidence type="ECO:0000256" key="1">
    <source>
        <dbReference type="ARBA" id="ARBA00022729"/>
    </source>
</evidence>
<dbReference type="EMBL" id="QEHR01000009">
    <property type="protein sequence ID" value="PVW13316.1"/>
    <property type="molecule type" value="Genomic_DNA"/>
</dbReference>
<dbReference type="PANTHER" id="PTHR23220">
    <property type="entry name" value="INTEGRIN ALPHA"/>
    <property type="match status" value="1"/>
</dbReference>
<dbReference type="GO" id="GO:0005178">
    <property type="term" value="F:integrin binding"/>
    <property type="evidence" value="ECO:0007669"/>
    <property type="project" value="TreeGrafter"/>
</dbReference>
<keyword evidence="1 4" id="KW-0732">Signal</keyword>
<dbReference type="SMART" id="SM00191">
    <property type="entry name" value="Int_alpha"/>
    <property type="match status" value="6"/>
</dbReference>
<feature type="chain" id="PRO_5015483157" description="Secretion system C-terminal sorting domain-containing protein" evidence="4">
    <location>
        <begin position="19"/>
        <end position="519"/>
    </location>
</feature>
<accession>A0A2U0HWW2</accession>
<proteinExistence type="predicted"/>
<comment type="caution">
    <text evidence="6">The sequence shown here is derived from an EMBL/GenBank/DDBJ whole genome shotgun (WGS) entry which is preliminary data.</text>
</comment>